<dbReference type="KEGG" id="hcv:FTV88_2893"/>
<dbReference type="RefSeq" id="WP_153726043.1">
    <property type="nucleotide sequence ID" value="NZ_CP045875.1"/>
</dbReference>
<accession>A0A5Q2N6I2</accession>
<dbReference type="Proteomes" id="UP000366051">
    <property type="component" value="Chromosome"/>
</dbReference>
<proteinExistence type="predicted"/>
<protein>
    <submittedName>
        <fullName evidence="1">Uncharacterized protein</fullName>
    </submittedName>
</protein>
<evidence type="ECO:0000313" key="2">
    <source>
        <dbReference type="Proteomes" id="UP000366051"/>
    </source>
</evidence>
<keyword evidence="2" id="KW-1185">Reference proteome</keyword>
<dbReference type="AlphaFoldDB" id="A0A5Q2N6I2"/>
<gene>
    <name evidence="1" type="ORF">FTV88_2893</name>
</gene>
<dbReference type="EMBL" id="CP045875">
    <property type="protein sequence ID" value="QGG48982.1"/>
    <property type="molecule type" value="Genomic_DNA"/>
</dbReference>
<reference evidence="2" key="1">
    <citation type="submission" date="2019-11" db="EMBL/GenBank/DDBJ databases">
        <title>Genome sequence of Heliorestis convoluta strain HH, an alkaliphilic and minimalistic phototrophic bacterium from a soda lake in Egypt.</title>
        <authorList>
            <person name="Dewey E.D."/>
            <person name="Stokes L.M."/>
            <person name="Burchell B.M."/>
            <person name="Shaffer K.N."/>
            <person name="Huntington A.M."/>
            <person name="Baker J.M."/>
            <person name="Nadendla S."/>
            <person name="Giglio M.G."/>
            <person name="Touchman J.W."/>
            <person name="Blankenship R.E."/>
            <person name="Madigan M.T."/>
            <person name="Sattley W.M."/>
        </authorList>
    </citation>
    <scope>NUCLEOTIDE SEQUENCE [LARGE SCALE GENOMIC DNA]</scope>
    <source>
        <strain evidence="2">HH</strain>
    </source>
</reference>
<name>A0A5Q2N6I2_9FIRM</name>
<dbReference type="OrthoDB" id="979132at2"/>
<organism evidence="1 2">
    <name type="scientific">Heliorestis convoluta</name>
    <dbReference type="NCBI Taxonomy" id="356322"/>
    <lineage>
        <taxon>Bacteria</taxon>
        <taxon>Bacillati</taxon>
        <taxon>Bacillota</taxon>
        <taxon>Clostridia</taxon>
        <taxon>Eubacteriales</taxon>
        <taxon>Heliobacteriaceae</taxon>
        <taxon>Heliorestis</taxon>
    </lineage>
</organism>
<evidence type="ECO:0000313" key="1">
    <source>
        <dbReference type="EMBL" id="QGG48982.1"/>
    </source>
</evidence>
<sequence length="236" mass="27198">MWLVSSYSASNLFSLRLSSSTSSGGKSHLIPTFYAVKMALIDASFRWDGQGEEDFHWIRPLKIAFKLPQSVIVNNSFVRTLKESRESEKSYQTTVGLRQYVFWEGLLFIALETSDLLLYEKERLQRLVTFINYFGKRGSFVQYQKQWEEAELPEHFSLELSELQSNQQDLHRVIEQGMVIQMMDDMGTTSSFDAFDSYSAARQKVHNDRIFKPIVLKGFKGVSSHGYTSYQGFSSS</sequence>